<evidence type="ECO:0000256" key="5">
    <source>
        <dbReference type="ARBA" id="ARBA00022755"/>
    </source>
</evidence>
<keyword evidence="6 12" id="KW-0378">Hydrolase</keyword>
<dbReference type="Pfam" id="PF00763">
    <property type="entry name" value="THF_DHG_CYH"/>
    <property type="match status" value="1"/>
</dbReference>
<comment type="catalytic activity">
    <reaction evidence="12">
        <text>(6R)-5,10-methylene-5,6,7,8-tetrahydrofolate + NADP(+) = (6R)-5,10-methenyltetrahydrofolate + NADPH</text>
        <dbReference type="Rhea" id="RHEA:22812"/>
        <dbReference type="ChEBI" id="CHEBI:15636"/>
        <dbReference type="ChEBI" id="CHEBI:57455"/>
        <dbReference type="ChEBI" id="CHEBI:57783"/>
        <dbReference type="ChEBI" id="CHEBI:58349"/>
        <dbReference type="EC" id="1.5.1.5"/>
    </reaction>
</comment>
<keyword evidence="11 12" id="KW-0511">Multifunctional enzyme</keyword>
<comment type="subunit">
    <text evidence="2 12">Homodimer.</text>
</comment>
<reference evidence="16" key="1">
    <citation type="submission" date="2016-10" db="EMBL/GenBank/DDBJ databases">
        <title>High microdiversification within the ubiquitous acI lineage of Actinobacteria.</title>
        <authorList>
            <person name="Neuenschwander S.M."/>
            <person name="Salcher M."/>
            <person name="Ghai R."/>
            <person name="Pernthaler J."/>
        </authorList>
    </citation>
    <scope>NUCLEOTIDE SEQUENCE [LARGE SCALE GENOMIC DNA]</scope>
</reference>
<dbReference type="InterPro" id="IPR046346">
    <property type="entry name" value="Aminoacid_DH-like_N_sf"/>
</dbReference>
<evidence type="ECO:0000256" key="11">
    <source>
        <dbReference type="ARBA" id="ARBA00023268"/>
    </source>
</evidence>
<evidence type="ECO:0000256" key="8">
    <source>
        <dbReference type="ARBA" id="ARBA00023002"/>
    </source>
</evidence>
<organism evidence="15 16">
    <name type="scientific">Candidatus Nanopelagicus limnae</name>
    <dbReference type="NCBI Taxonomy" id="1884634"/>
    <lineage>
        <taxon>Bacteria</taxon>
        <taxon>Bacillati</taxon>
        <taxon>Actinomycetota</taxon>
        <taxon>Actinomycetes</taxon>
        <taxon>Candidatus Nanopelagicales</taxon>
        <taxon>Candidatus Nanopelagicaceae</taxon>
        <taxon>Candidatus Nanopelagicus</taxon>
    </lineage>
</organism>
<accession>A0A249JWS0</accession>
<evidence type="ECO:0000256" key="1">
    <source>
        <dbReference type="ARBA" id="ARBA00004777"/>
    </source>
</evidence>
<dbReference type="PROSITE" id="PS00766">
    <property type="entry name" value="THF_DHG_CYH_1"/>
    <property type="match status" value="1"/>
</dbReference>
<dbReference type="EC" id="3.5.4.9" evidence="12"/>
<dbReference type="FunFam" id="3.40.50.10860:FF:000005">
    <property type="entry name" value="C-1-tetrahydrofolate synthase, cytoplasmic, putative"/>
    <property type="match status" value="1"/>
</dbReference>
<dbReference type="GO" id="GO:0000105">
    <property type="term" value="P:L-histidine biosynthetic process"/>
    <property type="evidence" value="ECO:0007669"/>
    <property type="project" value="UniProtKB-KW"/>
</dbReference>
<evidence type="ECO:0000313" key="16">
    <source>
        <dbReference type="Proteomes" id="UP000217153"/>
    </source>
</evidence>
<evidence type="ECO:0000256" key="12">
    <source>
        <dbReference type="HAMAP-Rule" id="MF_01576"/>
    </source>
</evidence>
<keyword evidence="4 12" id="KW-0028">Amino-acid biosynthesis</keyword>
<comment type="pathway">
    <text evidence="1 12">One-carbon metabolism; tetrahydrofolate interconversion.</text>
</comment>
<dbReference type="AlphaFoldDB" id="A0A249JWS0"/>
<evidence type="ECO:0000313" key="15">
    <source>
        <dbReference type="EMBL" id="ASY08962.1"/>
    </source>
</evidence>
<gene>
    <name evidence="12" type="primary">folD</name>
    <name evidence="15" type="ORF">B1s21122_01095</name>
</gene>
<evidence type="ECO:0000256" key="9">
    <source>
        <dbReference type="ARBA" id="ARBA00023102"/>
    </source>
</evidence>
<dbReference type="PANTHER" id="PTHR48099:SF5">
    <property type="entry name" value="C-1-TETRAHYDROFOLATE SYNTHASE, CYTOPLASMIC"/>
    <property type="match status" value="1"/>
</dbReference>
<feature type="domain" description="Tetrahydrofolate dehydrogenase/cyclohydrolase catalytic" evidence="13">
    <location>
        <begin position="6"/>
        <end position="117"/>
    </location>
</feature>
<keyword evidence="9 12" id="KW-0368">Histidine biosynthesis</keyword>
<evidence type="ECO:0000256" key="2">
    <source>
        <dbReference type="ARBA" id="ARBA00011738"/>
    </source>
</evidence>
<feature type="binding site" evidence="12">
    <location>
        <position position="230"/>
    </location>
    <ligand>
        <name>NADP(+)</name>
        <dbReference type="ChEBI" id="CHEBI:58349"/>
    </ligand>
</feature>
<dbReference type="Pfam" id="PF02882">
    <property type="entry name" value="THF_DHG_CYH_C"/>
    <property type="match status" value="1"/>
</dbReference>
<dbReference type="SUPFAM" id="SSF53223">
    <property type="entry name" value="Aminoacid dehydrogenase-like, N-terminal domain"/>
    <property type="match status" value="1"/>
</dbReference>
<dbReference type="PRINTS" id="PR00085">
    <property type="entry name" value="THFDHDRGNASE"/>
</dbReference>
<comment type="catalytic activity">
    <reaction evidence="12">
        <text>(6R)-5,10-methenyltetrahydrofolate + H2O = (6R)-10-formyltetrahydrofolate + H(+)</text>
        <dbReference type="Rhea" id="RHEA:23700"/>
        <dbReference type="ChEBI" id="CHEBI:15377"/>
        <dbReference type="ChEBI" id="CHEBI:15378"/>
        <dbReference type="ChEBI" id="CHEBI:57455"/>
        <dbReference type="ChEBI" id="CHEBI:195366"/>
        <dbReference type="EC" id="3.5.4.9"/>
    </reaction>
</comment>
<dbReference type="EMBL" id="CP016768">
    <property type="protein sequence ID" value="ASY08962.1"/>
    <property type="molecule type" value="Genomic_DNA"/>
</dbReference>
<feature type="binding site" evidence="12">
    <location>
        <begin position="162"/>
        <end position="164"/>
    </location>
    <ligand>
        <name>NADP(+)</name>
        <dbReference type="ChEBI" id="CHEBI:58349"/>
    </ligand>
</feature>
<dbReference type="GO" id="GO:0035999">
    <property type="term" value="P:tetrahydrofolate interconversion"/>
    <property type="evidence" value="ECO:0007669"/>
    <property type="project" value="UniProtKB-UniRule"/>
</dbReference>
<comment type="similarity">
    <text evidence="12">Belongs to the tetrahydrofolate dehydrogenase/cyclohydrolase family.</text>
</comment>
<dbReference type="InterPro" id="IPR000672">
    <property type="entry name" value="THF_DH/CycHdrlase"/>
</dbReference>
<dbReference type="GO" id="GO:0004477">
    <property type="term" value="F:methenyltetrahydrofolate cyclohydrolase activity"/>
    <property type="evidence" value="ECO:0007669"/>
    <property type="project" value="UniProtKB-UniRule"/>
</dbReference>
<feature type="domain" description="Tetrahydrofolate dehydrogenase/cyclohydrolase NAD(P)-binding" evidence="14">
    <location>
        <begin position="136"/>
        <end position="277"/>
    </location>
</feature>
<comment type="function">
    <text evidence="12">Catalyzes the oxidation of 5,10-methylenetetrahydrofolate to 5,10-methenyltetrahydrofolate and then the hydrolysis of 5,10-methenyltetrahydrofolate to 10-formyltetrahydrofolate.</text>
</comment>
<dbReference type="GO" id="GO:0006164">
    <property type="term" value="P:purine nucleotide biosynthetic process"/>
    <property type="evidence" value="ECO:0007669"/>
    <property type="project" value="UniProtKB-KW"/>
</dbReference>
<comment type="caution">
    <text evidence="12">Lacks conserved residue(s) required for the propagation of feature annotation.</text>
</comment>
<evidence type="ECO:0000256" key="10">
    <source>
        <dbReference type="ARBA" id="ARBA00023167"/>
    </source>
</evidence>
<evidence type="ECO:0000256" key="7">
    <source>
        <dbReference type="ARBA" id="ARBA00022857"/>
    </source>
</evidence>
<dbReference type="EC" id="1.5.1.5" evidence="12"/>
<keyword evidence="16" id="KW-1185">Reference proteome</keyword>
<evidence type="ECO:0000259" key="14">
    <source>
        <dbReference type="Pfam" id="PF02882"/>
    </source>
</evidence>
<dbReference type="InterPro" id="IPR020631">
    <property type="entry name" value="THF_DH/CycHdrlase_NAD-bd_dom"/>
</dbReference>
<keyword evidence="5 12" id="KW-0658">Purine biosynthesis</keyword>
<dbReference type="KEGG" id="abam:B1s21122_01095"/>
<name>A0A249JWS0_9ACTN</name>
<keyword evidence="7 12" id="KW-0521">NADP</keyword>
<evidence type="ECO:0000256" key="3">
    <source>
        <dbReference type="ARBA" id="ARBA00022563"/>
    </source>
</evidence>
<dbReference type="Proteomes" id="UP000217153">
    <property type="component" value="Chromosome"/>
</dbReference>
<evidence type="ECO:0000256" key="6">
    <source>
        <dbReference type="ARBA" id="ARBA00022801"/>
    </source>
</evidence>
<sequence length="279" mass="28873">MSAIIMDGKALAQRIKVDIAAAIGKLDKPVGLGTILVGDDPGSVAYVEGKHRDCAEVGIKSIKVNLPASATTNEVIASVNALNADPSCSGFIVQLPLPVGVNTQKVLSAINPAKDADGLTPNNLGNLVLGFNSVVACTPKAIVALLAEYKINLSGVKVLVIGRGMTVGRPLSILLSQKPINATVTLAHSASKNLTDLIKDADVVIAAMGSAQFIKPEMVKKGSVLVDVGITRDGNQLVGDFDPKVIEVASAFAPMPGGVGPMTRVMLLKNVIELARNEK</sequence>
<dbReference type="GO" id="GO:0009086">
    <property type="term" value="P:methionine biosynthetic process"/>
    <property type="evidence" value="ECO:0007669"/>
    <property type="project" value="UniProtKB-KW"/>
</dbReference>
<proteinExistence type="inferred from homology"/>
<dbReference type="InterPro" id="IPR020867">
    <property type="entry name" value="THF_DH/CycHdrlase_CS"/>
</dbReference>
<dbReference type="OrthoDB" id="9803580at2"/>
<dbReference type="InterPro" id="IPR020630">
    <property type="entry name" value="THF_DH/CycHdrlase_cat_dom"/>
</dbReference>
<dbReference type="Gene3D" id="3.40.50.10860">
    <property type="entry name" value="Leucine Dehydrogenase, chain A, domain 1"/>
    <property type="match status" value="1"/>
</dbReference>
<keyword evidence="10 12" id="KW-0486">Methionine biosynthesis</keyword>
<dbReference type="GO" id="GO:0005829">
    <property type="term" value="C:cytosol"/>
    <property type="evidence" value="ECO:0007669"/>
    <property type="project" value="TreeGrafter"/>
</dbReference>
<evidence type="ECO:0000259" key="13">
    <source>
        <dbReference type="Pfam" id="PF00763"/>
    </source>
</evidence>
<protein>
    <recommendedName>
        <fullName evidence="12">Bifunctional protein FolD</fullName>
    </recommendedName>
    <domain>
        <recommendedName>
            <fullName evidence="12">Methylenetetrahydrofolate dehydrogenase</fullName>
            <ecNumber evidence="12">1.5.1.5</ecNumber>
        </recommendedName>
    </domain>
    <domain>
        <recommendedName>
            <fullName evidence="12">Methenyltetrahydrofolate cyclohydrolase</fullName>
            <ecNumber evidence="12">3.5.4.9</ecNumber>
        </recommendedName>
    </domain>
</protein>
<evidence type="ECO:0000256" key="4">
    <source>
        <dbReference type="ARBA" id="ARBA00022605"/>
    </source>
</evidence>
<dbReference type="PANTHER" id="PTHR48099">
    <property type="entry name" value="C-1-TETRAHYDROFOLATE SYNTHASE, CYTOPLASMIC-RELATED"/>
    <property type="match status" value="1"/>
</dbReference>
<dbReference type="Gene3D" id="3.40.50.720">
    <property type="entry name" value="NAD(P)-binding Rossmann-like Domain"/>
    <property type="match status" value="1"/>
</dbReference>
<dbReference type="CDD" id="cd01080">
    <property type="entry name" value="NAD_bind_m-THF_DH_Cyclohyd"/>
    <property type="match status" value="1"/>
</dbReference>
<dbReference type="SUPFAM" id="SSF51735">
    <property type="entry name" value="NAD(P)-binding Rossmann-fold domains"/>
    <property type="match status" value="1"/>
</dbReference>
<keyword evidence="8 12" id="KW-0560">Oxidoreductase</keyword>
<dbReference type="GO" id="GO:0004488">
    <property type="term" value="F:methylenetetrahydrofolate dehydrogenase (NADP+) activity"/>
    <property type="evidence" value="ECO:0007669"/>
    <property type="project" value="UniProtKB-UniRule"/>
</dbReference>
<dbReference type="HAMAP" id="MF_01576">
    <property type="entry name" value="THF_DHG_CYH"/>
    <property type="match status" value="1"/>
</dbReference>
<dbReference type="RefSeq" id="WP_095680274.1">
    <property type="nucleotide sequence ID" value="NZ_CP016768.2"/>
</dbReference>
<keyword evidence="3 12" id="KW-0554">One-carbon metabolism</keyword>
<dbReference type="UniPathway" id="UPA00193"/>
<dbReference type="InterPro" id="IPR036291">
    <property type="entry name" value="NAD(P)-bd_dom_sf"/>
</dbReference>